<dbReference type="EMBL" id="CP022022">
    <property type="protein sequence ID" value="ASF41766.1"/>
    <property type="molecule type" value="Genomic_DNA"/>
</dbReference>
<keyword evidence="2" id="KW-1185">Reference proteome</keyword>
<dbReference type="KEGG" id="capn:CBG49_00965"/>
<proteinExistence type="predicted"/>
<sequence length="66" mass="7586">METLVLEEATVAQKKLNPLFKEEIPTKYEMTAAEENAVLRGLNDKKLGKVYSQEEVEQEMEALLWS</sequence>
<protein>
    <submittedName>
        <fullName evidence="1">Uncharacterized protein</fullName>
    </submittedName>
</protein>
<organism evidence="1 2">
    <name type="scientific">Capnocytophaga endodontalis</name>
    <dbReference type="NCBI Taxonomy" id="2708117"/>
    <lineage>
        <taxon>Bacteria</taxon>
        <taxon>Pseudomonadati</taxon>
        <taxon>Bacteroidota</taxon>
        <taxon>Flavobacteriia</taxon>
        <taxon>Flavobacteriales</taxon>
        <taxon>Flavobacteriaceae</taxon>
        <taxon>Capnocytophaga</taxon>
    </lineage>
</organism>
<dbReference type="Proteomes" id="UP000197007">
    <property type="component" value="Chromosome"/>
</dbReference>
<evidence type="ECO:0000313" key="2">
    <source>
        <dbReference type="Proteomes" id="UP000197007"/>
    </source>
</evidence>
<reference evidence="2" key="1">
    <citation type="submission" date="2017-06" db="EMBL/GenBank/DDBJ databases">
        <title>Complete genome sequence of Capnocytophaga sp. KCOM 1579 (=ChDC OS43) isolated from a human refractory periapical abscess lesion.</title>
        <authorList>
            <person name="Kook J.-K."/>
            <person name="Park S.-N."/>
            <person name="Lim Y.K."/>
            <person name="Roh H."/>
        </authorList>
    </citation>
    <scope>NUCLEOTIDE SEQUENCE [LARGE SCALE GENOMIC DNA]</scope>
    <source>
        <strain evidence="2">ChDC OS43</strain>
    </source>
</reference>
<dbReference type="AlphaFoldDB" id="A0A1Z4BKG2"/>
<dbReference type="RefSeq" id="WP_088592986.1">
    <property type="nucleotide sequence ID" value="NZ_CP022022.1"/>
</dbReference>
<accession>A0A1Z4BKG2</accession>
<evidence type="ECO:0000313" key="1">
    <source>
        <dbReference type="EMBL" id="ASF41766.1"/>
    </source>
</evidence>
<gene>
    <name evidence="1" type="ORF">CBG49_00965</name>
</gene>
<name>A0A1Z4BKG2_9FLAO</name>